<organism evidence="2 3">
    <name type="scientific">Portunus trituberculatus</name>
    <name type="common">Swimming crab</name>
    <name type="synonym">Neptunus trituberculatus</name>
    <dbReference type="NCBI Taxonomy" id="210409"/>
    <lineage>
        <taxon>Eukaryota</taxon>
        <taxon>Metazoa</taxon>
        <taxon>Ecdysozoa</taxon>
        <taxon>Arthropoda</taxon>
        <taxon>Crustacea</taxon>
        <taxon>Multicrustacea</taxon>
        <taxon>Malacostraca</taxon>
        <taxon>Eumalacostraca</taxon>
        <taxon>Eucarida</taxon>
        <taxon>Decapoda</taxon>
        <taxon>Pleocyemata</taxon>
        <taxon>Brachyura</taxon>
        <taxon>Eubrachyura</taxon>
        <taxon>Portunoidea</taxon>
        <taxon>Portunidae</taxon>
        <taxon>Portuninae</taxon>
        <taxon>Portunus</taxon>
    </lineage>
</organism>
<feature type="transmembrane region" description="Helical" evidence="1">
    <location>
        <begin position="36"/>
        <end position="56"/>
    </location>
</feature>
<proteinExistence type="predicted"/>
<reference evidence="2 3" key="1">
    <citation type="submission" date="2019-05" db="EMBL/GenBank/DDBJ databases">
        <title>Another draft genome of Portunus trituberculatus and its Hox gene families provides insights of decapod evolution.</title>
        <authorList>
            <person name="Jeong J.-H."/>
            <person name="Song I."/>
            <person name="Kim S."/>
            <person name="Choi T."/>
            <person name="Kim D."/>
            <person name="Ryu S."/>
            <person name="Kim W."/>
        </authorList>
    </citation>
    <scope>NUCLEOTIDE SEQUENCE [LARGE SCALE GENOMIC DNA]</scope>
    <source>
        <tissue evidence="2">Muscle</tissue>
    </source>
</reference>
<comment type="caution">
    <text evidence="2">The sequence shown here is derived from an EMBL/GenBank/DDBJ whole genome shotgun (WGS) entry which is preliminary data.</text>
</comment>
<dbReference type="Proteomes" id="UP000324222">
    <property type="component" value="Unassembled WGS sequence"/>
</dbReference>
<sequence>MYSAQEEMFRYSTVAPSQSIPFTCADAATKLRRNILSIRCLAFFTLISTGVVRYSVRVLRQHCLKPARHQLMLGLVRRAAE</sequence>
<evidence type="ECO:0000256" key="1">
    <source>
        <dbReference type="SAM" id="Phobius"/>
    </source>
</evidence>
<dbReference type="EMBL" id="VSRR010013924">
    <property type="protein sequence ID" value="MPC56417.1"/>
    <property type="molecule type" value="Genomic_DNA"/>
</dbReference>
<keyword evidence="1" id="KW-0472">Membrane</keyword>
<evidence type="ECO:0000313" key="2">
    <source>
        <dbReference type="EMBL" id="MPC56417.1"/>
    </source>
</evidence>
<keyword evidence="1" id="KW-1133">Transmembrane helix</keyword>
<name>A0A5B7GGL6_PORTR</name>
<evidence type="ECO:0000313" key="3">
    <source>
        <dbReference type="Proteomes" id="UP000324222"/>
    </source>
</evidence>
<keyword evidence="1" id="KW-0812">Transmembrane</keyword>
<keyword evidence="3" id="KW-1185">Reference proteome</keyword>
<protein>
    <submittedName>
        <fullName evidence="2">Uncharacterized protein</fullName>
    </submittedName>
</protein>
<gene>
    <name evidence="2" type="ORF">E2C01_050378</name>
</gene>
<dbReference type="AlphaFoldDB" id="A0A5B7GGL6"/>
<accession>A0A5B7GGL6</accession>